<proteinExistence type="predicted"/>
<dbReference type="Pfam" id="PF10592">
    <property type="entry name" value="AIPR"/>
    <property type="match status" value="1"/>
</dbReference>
<gene>
    <name evidence="2" type="ORF">GCM10010981_18400</name>
</gene>
<evidence type="ECO:0000259" key="1">
    <source>
        <dbReference type="Pfam" id="PF10592"/>
    </source>
</evidence>
<evidence type="ECO:0000313" key="3">
    <source>
        <dbReference type="Proteomes" id="UP000620046"/>
    </source>
</evidence>
<organism evidence="2 3">
    <name type="scientific">Dyella nitratireducens</name>
    <dbReference type="NCBI Taxonomy" id="1849580"/>
    <lineage>
        <taxon>Bacteria</taxon>
        <taxon>Pseudomonadati</taxon>
        <taxon>Pseudomonadota</taxon>
        <taxon>Gammaproteobacteria</taxon>
        <taxon>Lysobacterales</taxon>
        <taxon>Rhodanobacteraceae</taxon>
        <taxon>Dyella</taxon>
    </lineage>
</organism>
<evidence type="ECO:0000313" key="2">
    <source>
        <dbReference type="EMBL" id="GGA29779.1"/>
    </source>
</evidence>
<comment type="caution">
    <text evidence="2">The sequence shown here is derived from an EMBL/GenBank/DDBJ whole genome shotgun (WGS) entry which is preliminary data.</text>
</comment>
<accession>A0ABQ1FU71</accession>
<dbReference type="InterPro" id="IPR018891">
    <property type="entry name" value="AIPR_C"/>
</dbReference>
<keyword evidence="3" id="KW-1185">Reference proteome</keyword>
<dbReference type="RefSeq" id="WP_229720709.1">
    <property type="nucleotide sequence ID" value="NZ_BMJA01000001.1"/>
</dbReference>
<protein>
    <recommendedName>
        <fullName evidence="1">Abortive phage infection protein C-terminal domain-containing protein</fullName>
    </recommendedName>
</protein>
<sequence>MTMHRIIKAHLESFVRSFGLDADDEATKFEKFSTHCVVSNRYSSTFDLDDVVTEKGDDGIDGLVLVVDEAVVTSVEDVQAIFAAPRRNHDVDVIFIQAKRTDGFDLGDFLKFKEGIFRFVNQTPYAAGDDVLKESRAMFDVIVNEVPKLRNGRPSLTARFVSTGLYQRPEALETALRDFLVQLNELGLFHEIDVKFIDREDLTRLWVSTYSGVFASLPVFSHAALPNIAGIDEAYLAVVRASDFVNNLLLTTDGNLRGQVFEENVRSFLGEDNAVNASIAATLASDGATRFPVLNNGITLVCPDVKLQGTTLHLSNYQIVNGCQTSNVLFQHRDALGDIMVNIKVVKTQLEDVFADLVRATNSQTKVEGTQFLSLRPIIKRVEQYFNTYEGADSRLYLERRDRQYVGLEIPATRIFSLNNAAKCVAAMWCNKPELAARYPKQMYEELTDTIFADTTKESIFYASCLTMYRFSLLVSNSTIPPNMKRFKWHMLPLIRAIVAGQTLLQLNSRKAEQDAQKIIEVVAQHGTAATEVFIRAVDICQNLGEVTNDRLKRQVILQEMLAKV</sequence>
<feature type="domain" description="Abortive phage infection protein C-terminal" evidence="1">
    <location>
        <begin position="261"/>
        <end position="524"/>
    </location>
</feature>
<dbReference type="EMBL" id="BMJA01000001">
    <property type="protein sequence ID" value="GGA29779.1"/>
    <property type="molecule type" value="Genomic_DNA"/>
</dbReference>
<dbReference type="Proteomes" id="UP000620046">
    <property type="component" value="Unassembled WGS sequence"/>
</dbReference>
<reference evidence="3" key="1">
    <citation type="journal article" date="2019" name="Int. J. Syst. Evol. Microbiol.">
        <title>The Global Catalogue of Microorganisms (GCM) 10K type strain sequencing project: providing services to taxonomists for standard genome sequencing and annotation.</title>
        <authorList>
            <consortium name="The Broad Institute Genomics Platform"/>
            <consortium name="The Broad Institute Genome Sequencing Center for Infectious Disease"/>
            <person name="Wu L."/>
            <person name="Ma J."/>
        </authorList>
    </citation>
    <scope>NUCLEOTIDE SEQUENCE [LARGE SCALE GENOMIC DNA]</scope>
    <source>
        <strain evidence="3">CGMCC 1.15439</strain>
    </source>
</reference>
<name>A0ABQ1FU71_9GAMM</name>